<sequence length="283" mass="29677">MDGLLVFGKTGQVAQELARVAPDANFAGRDQADLTDPAACAALIRERKPRAVINAAAYTAVDKAESDADTARLVNADAPAAMAAACAKLGIPFVHISTDYVFDGSGDQPRAEDAATGPIGVYGQTKLDGETAIAATGAQAAIMRTSWVFSAHGNNFVKTMRRLGAERDRLTIVADQIGGPTAAADIARAALSMAEAMTADPAKRGVYHFAGGPDVSWADFAREIFAQSGLSPEVADIPSSDYPTPAKRPLNSRLDCTAITKDFGIARPDWRVSLQDVLKELSA</sequence>
<dbReference type="EMBL" id="VOPL01000002">
    <property type="protein sequence ID" value="TXB69805.1"/>
    <property type="molecule type" value="Genomic_DNA"/>
</dbReference>
<evidence type="ECO:0000256" key="2">
    <source>
        <dbReference type="ARBA" id="ARBA00010944"/>
    </source>
</evidence>
<evidence type="ECO:0000313" key="9">
    <source>
        <dbReference type="Proteomes" id="UP000321562"/>
    </source>
</evidence>
<comment type="catalytic activity">
    <reaction evidence="5 6">
        <text>dTDP-beta-L-rhamnose + NADP(+) = dTDP-4-dehydro-beta-L-rhamnose + NADPH + H(+)</text>
        <dbReference type="Rhea" id="RHEA:21796"/>
        <dbReference type="ChEBI" id="CHEBI:15378"/>
        <dbReference type="ChEBI" id="CHEBI:57510"/>
        <dbReference type="ChEBI" id="CHEBI:57783"/>
        <dbReference type="ChEBI" id="CHEBI:58349"/>
        <dbReference type="ChEBI" id="CHEBI:62830"/>
        <dbReference type="EC" id="1.1.1.133"/>
    </reaction>
</comment>
<reference evidence="8 9" key="1">
    <citation type="submission" date="2019-08" db="EMBL/GenBank/DDBJ databases">
        <authorList>
            <person name="Ye J."/>
        </authorList>
    </citation>
    <scope>NUCLEOTIDE SEQUENCE [LARGE SCALE GENOMIC DNA]</scope>
    <source>
        <strain evidence="8 9">TK008</strain>
    </source>
</reference>
<dbReference type="EC" id="1.1.1.133" evidence="3 6"/>
<evidence type="ECO:0000256" key="4">
    <source>
        <dbReference type="ARBA" id="ARBA00017099"/>
    </source>
</evidence>
<dbReference type="GO" id="GO:0019305">
    <property type="term" value="P:dTDP-rhamnose biosynthetic process"/>
    <property type="evidence" value="ECO:0007669"/>
    <property type="project" value="UniProtKB-UniPathway"/>
</dbReference>
<accession>A0A5C6S5X0</accession>
<evidence type="ECO:0000259" key="7">
    <source>
        <dbReference type="Pfam" id="PF04321"/>
    </source>
</evidence>
<comment type="pathway">
    <text evidence="1 6">Carbohydrate biosynthesis; dTDP-L-rhamnose biosynthesis.</text>
</comment>
<dbReference type="PANTHER" id="PTHR10491">
    <property type="entry name" value="DTDP-4-DEHYDRORHAMNOSE REDUCTASE"/>
    <property type="match status" value="1"/>
</dbReference>
<dbReference type="InterPro" id="IPR005913">
    <property type="entry name" value="dTDP_dehydrorham_reduct"/>
</dbReference>
<comment type="caution">
    <text evidence="8">The sequence shown here is derived from an EMBL/GenBank/DDBJ whole genome shotgun (WGS) entry which is preliminary data.</text>
</comment>
<dbReference type="UniPathway" id="UPA00124"/>
<organism evidence="8 9">
    <name type="scientific">Paracoccus aurantiacus</name>
    <dbReference type="NCBI Taxonomy" id="2599412"/>
    <lineage>
        <taxon>Bacteria</taxon>
        <taxon>Pseudomonadati</taxon>
        <taxon>Pseudomonadota</taxon>
        <taxon>Alphaproteobacteria</taxon>
        <taxon>Rhodobacterales</taxon>
        <taxon>Paracoccaceae</taxon>
        <taxon>Paracoccus</taxon>
    </lineage>
</organism>
<dbReference type="AlphaFoldDB" id="A0A5C6S5X0"/>
<dbReference type="NCBIfam" id="TIGR01214">
    <property type="entry name" value="rmlD"/>
    <property type="match status" value="1"/>
</dbReference>
<keyword evidence="9" id="KW-1185">Reference proteome</keyword>
<comment type="similarity">
    <text evidence="2 6">Belongs to the dTDP-4-dehydrorhamnose reductase family.</text>
</comment>
<keyword evidence="6" id="KW-0521">NADP</keyword>
<protein>
    <recommendedName>
        <fullName evidence="4 6">dTDP-4-dehydrorhamnose reductase</fullName>
        <ecNumber evidence="3 6">1.1.1.133</ecNumber>
    </recommendedName>
</protein>
<dbReference type="Gene3D" id="3.90.25.10">
    <property type="entry name" value="UDP-galactose 4-epimerase, domain 1"/>
    <property type="match status" value="1"/>
</dbReference>
<evidence type="ECO:0000256" key="6">
    <source>
        <dbReference type="RuleBase" id="RU364082"/>
    </source>
</evidence>
<dbReference type="OrthoDB" id="9803892at2"/>
<dbReference type="Pfam" id="PF04321">
    <property type="entry name" value="RmlD_sub_bind"/>
    <property type="match status" value="1"/>
</dbReference>
<feature type="domain" description="RmlD-like substrate binding" evidence="7">
    <location>
        <begin position="4"/>
        <end position="281"/>
    </location>
</feature>
<evidence type="ECO:0000256" key="5">
    <source>
        <dbReference type="ARBA" id="ARBA00048200"/>
    </source>
</evidence>
<comment type="function">
    <text evidence="6">Catalyzes the reduction of dTDP-6-deoxy-L-lyxo-4-hexulose to yield dTDP-L-rhamnose.</text>
</comment>
<dbReference type="CDD" id="cd05254">
    <property type="entry name" value="dTDP_HR_like_SDR_e"/>
    <property type="match status" value="1"/>
</dbReference>
<dbReference type="InterPro" id="IPR036291">
    <property type="entry name" value="NAD(P)-bd_dom_sf"/>
</dbReference>
<proteinExistence type="inferred from homology"/>
<comment type="cofactor">
    <cofactor evidence="6">
        <name>Mg(2+)</name>
        <dbReference type="ChEBI" id="CHEBI:18420"/>
    </cofactor>
    <text evidence="6">Binds 1 Mg(2+) ion per monomer.</text>
</comment>
<dbReference type="Gene3D" id="3.40.50.720">
    <property type="entry name" value="NAD(P)-binding Rossmann-like Domain"/>
    <property type="match status" value="1"/>
</dbReference>
<dbReference type="GO" id="GO:0008831">
    <property type="term" value="F:dTDP-4-dehydrorhamnose reductase activity"/>
    <property type="evidence" value="ECO:0007669"/>
    <property type="project" value="UniProtKB-EC"/>
</dbReference>
<evidence type="ECO:0000256" key="3">
    <source>
        <dbReference type="ARBA" id="ARBA00012929"/>
    </source>
</evidence>
<dbReference type="Proteomes" id="UP000321562">
    <property type="component" value="Unassembled WGS sequence"/>
</dbReference>
<evidence type="ECO:0000313" key="8">
    <source>
        <dbReference type="EMBL" id="TXB69805.1"/>
    </source>
</evidence>
<dbReference type="InterPro" id="IPR029903">
    <property type="entry name" value="RmlD-like-bd"/>
</dbReference>
<keyword evidence="6 8" id="KW-0560">Oxidoreductase</keyword>
<name>A0A5C6S5X0_9RHOB</name>
<evidence type="ECO:0000256" key="1">
    <source>
        <dbReference type="ARBA" id="ARBA00004781"/>
    </source>
</evidence>
<dbReference type="SUPFAM" id="SSF51735">
    <property type="entry name" value="NAD(P)-binding Rossmann-fold domains"/>
    <property type="match status" value="1"/>
</dbReference>
<gene>
    <name evidence="8" type="primary">rfbD</name>
    <name evidence="8" type="ORF">FQV27_06705</name>
</gene>
<dbReference type="PANTHER" id="PTHR10491:SF4">
    <property type="entry name" value="METHIONINE ADENOSYLTRANSFERASE 2 SUBUNIT BETA"/>
    <property type="match status" value="1"/>
</dbReference>
<dbReference type="RefSeq" id="WP_147097095.1">
    <property type="nucleotide sequence ID" value="NZ_JBHUFH010000001.1"/>
</dbReference>